<organism evidence="2 3">
    <name type="scientific">Oceanispirochaeta crateris</name>
    <dbReference type="NCBI Taxonomy" id="2518645"/>
    <lineage>
        <taxon>Bacteria</taxon>
        <taxon>Pseudomonadati</taxon>
        <taxon>Spirochaetota</taxon>
        <taxon>Spirochaetia</taxon>
        <taxon>Spirochaetales</taxon>
        <taxon>Spirochaetaceae</taxon>
        <taxon>Oceanispirochaeta</taxon>
    </lineage>
</organism>
<dbReference type="PANTHER" id="PTHR33677">
    <property type="entry name" value="TRANSCRIPTIONAL REPRESSOR FRMR-RELATED"/>
    <property type="match status" value="1"/>
</dbReference>
<protein>
    <submittedName>
        <fullName evidence="2">Metal-sensing transcriptional repressor</fullName>
    </submittedName>
</protein>
<dbReference type="PANTHER" id="PTHR33677:SF3">
    <property type="entry name" value="COPPER-SENSING TRANSCRIPTIONAL REPRESSOR RICR"/>
    <property type="match status" value="1"/>
</dbReference>
<accession>A0A5C1QPZ0</accession>
<dbReference type="Gene3D" id="1.20.58.1000">
    <property type="entry name" value="Metal-sensitive repressor, helix protomer"/>
    <property type="match status" value="1"/>
</dbReference>
<dbReference type="KEGG" id="ock:EXM22_09460"/>
<dbReference type="InterPro" id="IPR038390">
    <property type="entry name" value="Metal_Tscrpt_repr_sf"/>
</dbReference>
<dbReference type="EMBL" id="CP036150">
    <property type="protein sequence ID" value="QEN08202.1"/>
    <property type="molecule type" value="Genomic_DNA"/>
</dbReference>
<dbReference type="GO" id="GO:0046872">
    <property type="term" value="F:metal ion binding"/>
    <property type="evidence" value="ECO:0007669"/>
    <property type="project" value="InterPro"/>
</dbReference>
<dbReference type="GO" id="GO:0003677">
    <property type="term" value="F:DNA binding"/>
    <property type="evidence" value="ECO:0007669"/>
    <property type="project" value="InterPro"/>
</dbReference>
<evidence type="ECO:0000313" key="2">
    <source>
        <dbReference type="EMBL" id="QEN08202.1"/>
    </source>
</evidence>
<dbReference type="GO" id="GO:0045892">
    <property type="term" value="P:negative regulation of DNA-templated transcription"/>
    <property type="evidence" value="ECO:0007669"/>
    <property type="project" value="UniProtKB-ARBA"/>
</dbReference>
<comment type="similarity">
    <text evidence="1">Belongs to the FrmR/RcnR family.</text>
</comment>
<dbReference type="Pfam" id="PF02583">
    <property type="entry name" value="Trns_repr_metal"/>
    <property type="match status" value="1"/>
</dbReference>
<dbReference type="RefSeq" id="WP_149486282.1">
    <property type="nucleotide sequence ID" value="NZ_CP036150.1"/>
</dbReference>
<dbReference type="AlphaFoldDB" id="A0A5C1QPZ0"/>
<evidence type="ECO:0000256" key="1">
    <source>
        <dbReference type="ARBA" id="ARBA00005260"/>
    </source>
</evidence>
<sequence length="98" mass="11164">MSKVKEIRKAHHPYETKQAMVSRMNRIEGQIRGITRMIDEDVYCDDILHQFMSVESAIAGVKKTLLEAHMKGCIVHQIQDGRIEAVDELLGTIGKMLK</sequence>
<name>A0A5C1QPZ0_9SPIO</name>
<dbReference type="InterPro" id="IPR003735">
    <property type="entry name" value="Metal_Tscrpt_repr"/>
</dbReference>
<dbReference type="Proteomes" id="UP000324209">
    <property type="component" value="Chromosome"/>
</dbReference>
<reference evidence="2 3" key="1">
    <citation type="submission" date="2019-02" db="EMBL/GenBank/DDBJ databases">
        <title>Complete Genome Sequence and Methylome Analysis of free living Spirochaetas.</title>
        <authorList>
            <person name="Fomenkov A."/>
            <person name="Dubinina G."/>
            <person name="Leshcheva N."/>
            <person name="Mikheeva N."/>
            <person name="Grabovich M."/>
            <person name="Vincze T."/>
            <person name="Roberts R.J."/>
        </authorList>
    </citation>
    <scope>NUCLEOTIDE SEQUENCE [LARGE SCALE GENOMIC DNA]</scope>
    <source>
        <strain evidence="2 3">K2</strain>
    </source>
</reference>
<dbReference type="OrthoDB" id="9811244at2"/>
<dbReference type="CDD" id="cd10152">
    <property type="entry name" value="SaCsoR-like_DUF156"/>
    <property type="match status" value="1"/>
</dbReference>
<gene>
    <name evidence="2" type="ORF">EXM22_09460</name>
</gene>
<proteinExistence type="inferred from homology"/>
<keyword evidence="3" id="KW-1185">Reference proteome</keyword>
<evidence type="ECO:0000313" key="3">
    <source>
        <dbReference type="Proteomes" id="UP000324209"/>
    </source>
</evidence>